<dbReference type="AlphaFoldDB" id="A0A217EG37"/>
<dbReference type="Pfam" id="PF09832">
    <property type="entry name" value="DUF2059"/>
    <property type="match status" value="1"/>
</dbReference>
<proteinExistence type="predicted"/>
<keyword evidence="4" id="KW-1185">Reference proteome</keyword>
<accession>A0A217EG37</accession>
<evidence type="ECO:0000313" key="4">
    <source>
        <dbReference type="Proteomes" id="UP000243463"/>
    </source>
</evidence>
<feature type="chain" id="PRO_5012262120" description="DUF2059 domain-containing protein" evidence="1">
    <location>
        <begin position="28"/>
        <end position="177"/>
    </location>
</feature>
<protein>
    <recommendedName>
        <fullName evidence="2">DUF2059 domain-containing protein</fullName>
    </recommendedName>
</protein>
<feature type="domain" description="DUF2059" evidence="2">
    <location>
        <begin position="99"/>
        <end position="147"/>
    </location>
</feature>
<dbReference type="EMBL" id="FZLN01000001">
    <property type="protein sequence ID" value="SNQ29314.1"/>
    <property type="molecule type" value="Genomic_DNA"/>
</dbReference>
<gene>
    <name evidence="3" type="ORF">SAMN05444584_1261</name>
</gene>
<dbReference type="OrthoDB" id="6691539at2"/>
<organism evidence="3 4">
    <name type="scientific">Acinetobacter apis</name>
    <dbReference type="NCBI Taxonomy" id="1229165"/>
    <lineage>
        <taxon>Bacteria</taxon>
        <taxon>Pseudomonadati</taxon>
        <taxon>Pseudomonadota</taxon>
        <taxon>Gammaproteobacteria</taxon>
        <taxon>Moraxellales</taxon>
        <taxon>Moraxellaceae</taxon>
        <taxon>Acinetobacter</taxon>
    </lineage>
</organism>
<dbReference type="InterPro" id="IPR018637">
    <property type="entry name" value="DUF2059"/>
</dbReference>
<dbReference type="RefSeq" id="WP_088823295.1">
    <property type="nucleotide sequence ID" value="NZ_FZLN01000001.1"/>
</dbReference>
<evidence type="ECO:0000256" key="1">
    <source>
        <dbReference type="SAM" id="SignalP"/>
    </source>
</evidence>
<keyword evidence="1" id="KW-0732">Signal</keyword>
<dbReference type="Proteomes" id="UP000243463">
    <property type="component" value="Unassembled WGS sequence"/>
</dbReference>
<evidence type="ECO:0000259" key="2">
    <source>
        <dbReference type="Pfam" id="PF09832"/>
    </source>
</evidence>
<sequence length="177" mass="19896">MKKRISHTIQGLFLVAATVGITFQAHAMTPAQELISLTDANTLNRTFDSLIPSYRQRSIQLVQQHTGHSQLTAKDLAVVDKLTQSMLSTSQDYLKRMNIMQSIEGVYATYYTDQEIQAYLRFLKSPEGRSIMSKRTQISGAIDQQIAMSITNIAKSASFQQTISQNIQRILAELPKK</sequence>
<name>A0A217EG37_9GAMM</name>
<evidence type="ECO:0000313" key="3">
    <source>
        <dbReference type="EMBL" id="SNQ29314.1"/>
    </source>
</evidence>
<feature type="signal peptide" evidence="1">
    <location>
        <begin position="1"/>
        <end position="27"/>
    </location>
</feature>
<reference evidence="4" key="1">
    <citation type="submission" date="2017-06" db="EMBL/GenBank/DDBJ databases">
        <authorList>
            <person name="Varghese N."/>
            <person name="Submissions S."/>
        </authorList>
    </citation>
    <scope>NUCLEOTIDE SEQUENCE [LARGE SCALE GENOMIC DNA]</scope>
    <source>
        <strain evidence="4">ANC 5114</strain>
    </source>
</reference>